<proteinExistence type="predicted"/>
<dbReference type="SUPFAM" id="SSF56219">
    <property type="entry name" value="DNase I-like"/>
    <property type="match status" value="1"/>
</dbReference>
<comment type="caution">
    <text evidence="1">The sequence shown here is derived from an EMBL/GenBank/DDBJ whole genome shotgun (WGS) entry which is preliminary data.</text>
</comment>
<evidence type="ECO:0000313" key="1">
    <source>
        <dbReference type="EMBL" id="CAH3196429.1"/>
    </source>
</evidence>
<protein>
    <recommendedName>
        <fullName evidence="3">Pol-like protein</fullName>
    </recommendedName>
</protein>
<sequence>MEIEPQRDWQLTLDKLGGDPNSRQATTYFLSTFNERYDLCDIWREGHKDERNYTWTGRMTSNHLFIRTRIDFFLTSRALNQFITAVDIKPYGHSDHDCITLPIDFDKVHRGPGYWHFNNDSLTDVVFQTEIEQFWTGWQEKF</sequence>
<dbReference type="Gene3D" id="3.60.10.10">
    <property type="entry name" value="Endonuclease/exonuclease/phosphatase"/>
    <property type="match status" value="1"/>
</dbReference>
<evidence type="ECO:0000313" key="2">
    <source>
        <dbReference type="Proteomes" id="UP001159427"/>
    </source>
</evidence>
<gene>
    <name evidence="1" type="ORF">PEVE_00032596</name>
</gene>
<dbReference type="Proteomes" id="UP001159427">
    <property type="component" value="Unassembled WGS sequence"/>
</dbReference>
<dbReference type="InterPro" id="IPR036691">
    <property type="entry name" value="Endo/exonu/phosph_ase_sf"/>
</dbReference>
<dbReference type="EMBL" id="CALNXI010004765">
    <property type="protein sequence ID" value="CAH3196429.1"/>
    <property type="molecule type" value="Genomic_DNA"/>
</dbReference>
<keyword evidence="2" id="KW-1185">Reference proteome</keyword>
<name>A0ABN8SZJ2_9CNID</name>
<evidence type="ECO:0008006" key="3">
    <source>
        <dbReference type="Google" id="ProtNLM"/>
    </source>
</evidence>
<accession>A0ABN8SZJ2</accession>
<organism evidence="1 2">
    <name type="scientific">Porites evermanni</name>
    <dbReference type="NCBI Taxonomy" id="104178"/>
    <lineage>
        <taxon>Eukaryota</taxon>
        <taxon>Metazoa</taxon>
        <taxon>Cnidaria</taxon>
        <taxon>Anthozoa</taxon>
        <taxon>Hexacorallia</taxon>
        <taxon>Scleractinia</taxon>
        <taxon>Fungiina</taxon>
        <taxon>Poritidae</taxon>
        <taxon>Porites</taxon>
    </lineage>
</organism>
<reference evidence="1 2" key="1">
    <citation type="submission" date="2022-05" db="EMBL/GenBank/DDBJ databases">
        <authorList>
            <consortium name="Genoscope - CEA"/>
            <person name="William W."/>
        </authorList>
    </citation>
    <scope>NUCLEOTIDE SEQUENCE [LARGE SCALE GENOMIC DNA]</scope>
</reference>